<dbReference type="PANTHER" id="PTHR43735:SF5">
    <property type="entry name" value="FAD_NAD(P)-BINDING DOMAIN-CONTAINING PROTEIN"/>
    <property type="match status" value="1"/>
</dbReference>
<accession>A0ABR3W4J4</accession>
<dbReference type="Gene3D" id="3.50.50.100">
    <property type="match status" value="1"/>
</dbReference>
<evidence type="ECO:0000256" key="1">
    <source>
        <dbReference type="SAM" id="MobiDB-lite"/>
    </source>
</evidence>
<dbReference type="SUPFAM" id="SSF51905">
    <property type="entry name" value="FAD/NAD(P)-binding domain"/>
    <property type="match status" value="1"/>
</dbReference>
<keyword evidence="4" id="KW-1185">Reference proteome</keyword>
<gene>
    <name evidence="3" type="ORF">VTK73DRAFT_9110</name>
</gene>
<feature type="region of interest" description="Disordered" evidence="1">
    <location>
        <begin position="429"/>
        <end position="455"/>
    </location>
</feature>
<dbReference type="InterPro" id="IPR036188">
    <property type="entry name" value="FAD/NAD-bd_sf"/>
</dbReference>
<dbReference type="PANTHER" id="PTHR43735">
    <property type="entry name" value="APOPTOSIS-INDUCING FACTOR 1"/>
    <property type="match status" value="1"/>
</dbReference>
<sequence>MARDSKENEAQTRGLSRTGQSRLTAVAGGARICARVLGLIVPMGLRALRLRFSALVHRFTYKAVDAPKSVVILGGSFAGIQVAKWLAEAVPTGYRVVLVERNSHFHYLFAFPRYSVVAGYERGAFIPYDAILAGEKRHGSLLHVRGTASSVTPRQVLLSDGQAIDYSYLVVATGSSQPPPAKLVSTDREAACGELRDVQTRIAQAASVAVLGSGAVGVEIAADIKTYFPDKQVTLFSSRDSVLPQFGRKLQEHVADVLDKVGVNLRLGLRPKVLPGDKSLELPDGTVEEYDVVVRIFVSALLCPLRGGRGRWAYPCPIPGTPVDGRADLFAVALYRPEAEFGHSPILSAGVHLTGDGPHPRDTDTPSPRCCRVRLVPRLCFGRRGRARWSADGARRVHAGWCRARQHTATRTRSTTVAPVSAQVLVGGRHSAHGGQGQSSSWSPNPSFVEKKDLRRSRAHQARIIGYLGVVLPRRRRQGHGVFGLPVSR</sequence>
<dbReference type="EMBL" id="JAZHXJ010000720">
    <property type="protein sequence ID" value="KAL1852914.1"/>
    <property type="molecule type" value="Genomic_DNA"/>
</dbReference>
<dbReference type="PRINTS" id="PR00368">
    <property type="entry name" value="FADPNR"/>
</dbReference>
<protein>
    <recommendedName>
        <fullName evidence="2">FAD/NAD(P)-binding domain-containing protein</fullName>
    </recommendedName>
</protein>
<evidence type="ECO:0000259" key="2">
    <source>
        <dbReference type="Pfam" id="PF07992"/>
    </source>
</evidence>
<comment type="caution">
    <text evidence="3">The sequence shown here is derived from an EMBL/GenBank/DDBJ whole genome shotgun (WGS) entry which is preliminary data.</text>
</comment>
<dbReference type="Proteomes" id="UP001586593">
    <property type="component" value="Unassembled WGS sequence"/>
</dbReference>
<dbReference type="Pfam" id="PF07992">
    <property type="entry name" value="Pyr_redox_2"/>
    <property type="match status" value="1"/>
</dbReference>
<evidence type="ECO:0000313" key="3">
    <source>
        <dbReference type="EMBL" id="KAL1852914.1"/>
    </source>
</evidence>
<feature type="domain" description="FAD/NAD(P)-binding" evidence="2">
    <location>
        <begin position="69"/>
        <end position="294"/>
    </location>
</feature>
<evidence type="ECO:0000313" key="4">
    <source>
        <dbReference type="Proteomes" id="UP001586593"/>
    </source>
</evidence>
<dbReference type="Gene3D" id="3.50.50.60">
    <property type="entry name" value="FAD/NAD(P)-binding domain"/>
    <property type="match status" value="1"/>
</dbReference>
<reference evidence="3 4" key="1">
    <citation type="journal article" date="2024" name="Commun. Biol.">
        <title>Comparative genomic analysis of thermophilic fungi reveals convergent evolutionary adaptations and gene losses.</title>
        <authorList>
            <person name="Steindorff A.S."/>
            <person name="Aguilar-Pontes M.V."/>
            <person name="Robinson A.J."/>
            <person name="Andreopoulos B."/>
            <person name="LaButti K."/>
            <person name="Kuo A."/>
            <person name="Mondo S."/>
            <person name="Riley R."/>
            <person name="Otillar R."/>
            <person name="Haridas S."/>
            <person name="Lipzen A."/>
            <person name="Grimwood J."/>
            <person name="Schmutz J."/>
            <person name="Clum A."/>
            <person name="Reid I.D."/>
            <person name="Moisan M.C."/>
            <person name="Butler G."/>
            <person name="Nguyen T.T.M."/>
            <person name="Dewar K."/>
            <person name="Conant G."/>
            <person name="Drula E."/>
            <person name="Henrissat B."/>
            <person name="Hansel C."/>
            <person name="Singer S."/>
            <person name="Hutchinson M.I."/>
            <person name="de Vries R.P."/>
            <person name="Natvig D.O."/>
            <person name="Powell A.J."/>
            <person name="Tsang A."/>
            <person name="Grigoriev I.V."/>
        </authorList>
    </citation>
    <scope>NUCLEOTIDE SEQUENCE [LARGE SCALE GENOMIC DNA]</scope>
    <source>
        <strain evidence="3 4">ATCC 24622</strain>
    </source>
</reference>
<proteinExistence type="predicted"/>
<dbReference type="InterPro" id="IPR023753">
    <property type="entry name" value="FAD/NAD-binding_dom"/>
</dbReference>
<name>A0ABR3W4J4_9PEZI</name>
<organism evidence="3 4">
    <name type="scientific">Phialemonium thermophilum</name>
    <dbReference type="NCBI Taxonomy" id="223376"/>
    <lineage>
        <taxon>Eukaryota</taxon>
        <taxon>Fungi</taxon>
        <taxon>Dikarya</taxon>
        <taxon>Ascomycota</taxon>
        <taxon>Pezizomycotina</taxon>
        <taxon>Sordariomycetes</taxon>
        <taxon>Sordariomycetidae</taxon>
        <taxon>Cephalothecales</taxon>
        <taxon>Cephalothecaceae</taxon>
        <taxon>Phialemonium</taxon>
    </lineage>
</organism>